<dbReference type="InterPro" id="IPR006311">
    <property type="entry name" value="TAT_signal"/>
</dbReference>
<dbReference type="InterPro" id="IPR016035">
    <property type="entry name" value="Acyl_Trfase/lysoPLipase"/>
</dbReference>
<keyword evidence="1 4" id="KW-0378">Hydrolase</keyword>
<dbReference type="SUPFAM" id="SSF52151">
    <property type="entry name" value="FabD/lysophospholipase-like"/>
    <property type="match status" value="1"/>
</dbReference>
<evidence type="ECO:0000313" key="7">
    <source>
        <dbReference type="EMBL" id="AQQ06691.1"/>
    </source>
</evidence>
<dbReference type="EMBL" id="CP019630">
    <property type="protein sequence ID" value="AQQ06691.1"/>
    <property type="molecule type" value="Genomic_DNA"/>
</dbReference>
<reference evidence="7 8" key="1">
    <citation type="submission" date="2017-02" db="EMBL/GenBank/DDBJ databases">
        <authorList>
            <person name="Jeong S."/>
        </authorList>
    </citation>
    <scope>NUCLEOTIDE SEQUENCE [LARGE SCALE GENOMIC DNA]</scope>
    <source>
        <strain evidence="7 8">RMAR6-6</strain>
    </source>
</reference>
<sequence>MIRRRELMLAAAAAGSGSMAGLASASSAPEAEMTTHSRSSAQGFRLALGGGAAKAFAHIPILEVMDDLGVKPVEIAGTSMGSILGAFYASGMSGREIRQFAVDLFTQKTQLLQKLFLTDGRTWSSLFNVVRPAIIDPIVLFETVFPEDLAEQFSDLKLPMKIVATDFYTQSQVVLEEGPLLPAIAASSALPMLLTPVRIDGQVLIDGGFVNPTPFDVFQDDGIPTVAVDVTGSNFEERKSGLPTGLETWIGSFSITLHSLVAAKLACNQPDLLIEPPVGRFKTMEFFKVADIVKAAEPAGETFKRGLASLLENR</sequence>
<evidence type="ECO:0000256" key="1">
    <source>
        <dbReference type="ARBA" id="ARBA00022801"/>
    </source>
</evidence>
<feature type="short sequence motif" description="GXSXG" evidence="4">
    <location>
        <begin position="77"/>
        <end position="81"/>
    </location>
</feature>
<dbReference type="PROSITE" id="PS51635">
    <property type="entry name" value="PNPLA"/>
    <property type="match status" value="1"/>
</dbReference>
<keyword evidence="2 4" id="KW-0442">Lipid degradation</keyword>
<feature type="chain" id="PRO_5047002476" evidence="5">
    <location>
        <begin position="26"/>
        <end position="314"/>
    </location>
</feature>
<feature type="short sequence motif" description="DGA/G" evidence="4">
    <location>
        <begin position="206"/>
        <end position="208"/>
    </location>
</feature>
<organism evidence="7 8">
    <name type="scientific">Roseibium algicola</name>
    <dbReference type="NCBI Taxonomy" id="2857014"/>
    <lineage>
        <taxon>Bacteria</taxon>
        <taxon>Pseudomonadati</taxon>
        <taxon>Pseudomonadota</taxon>
        <taxon>Alphaproteobacteria</taxon>
        <taxon>Hyphomicrobiales</taxon>
        <taxon>Stappiaceae</taxon>
        <taxon>Roseibium</taxon>
    </lineage>
</organism>
<feature type="signal peptide" evidence="5">
    <location>
        <begin position="1"/>
        <end position="25"/>
    </location>
</feature>
<accession>A0ABN4X484</accession>
<dbReference type="PANTHER" id="PTHR14226">
    <property type="entry name" value="NEUROPATHY TARGET ESTERASE/SWISS CHEESE D.MELANOGASTER"/>
    <property type="match status" value="1"/>
</dbReference>
<proteinExistence type="predicted"/>
<evidence type="ECO:0000256" key="2">
    <source>
        <dbReference type="ARBA" id="ARBA00022963"/>
    </source>
</evidence>
<protein>
    <submittedName>
        <fullName evidence="7">Phospholipase</fullName>
    </submittedName>
</protein>
<evidence type="ECO:0000256" key="3">
    <source>
        <dbReference type="ARBA" id="ARBA00023098"/>
    </source>
</evidence>
<dbReference type="Pfam" id="PF01734">
    <property type="entry name" value="Patatin"/>
    <property type="match status" value="1"/>
</dbReference>
<feature type="active site" description="Proton acceptor" evidence="4">
    <location>
        <position position="206"/>
    </location>
</feature>
<comment type="caution">
    <text evidence="4">Lacks conserved residue(s) required for the propagation of feature annotation.</text>
</comment>
<gene>
    <name evidence="7" type="ORF">B0E33_26495</name>
</gene>
<feature type="domain" description="PNPLA" evidence="6">
    <location>
        <begin position="46"/>
        <end position="219"/>
    </location>
</feature>
<evidence type="ECO:0000256" key="5">
    <source>
        <dbReference type="SAM" id="SignalP"/>
    </source>
</evidence>
<dbReference type="InterPro" id="IPR002641">
    <property type="entry name" value="PNPLA_dom"/>
</dbReference>
<dbReference type="PROSITE" id="PS51318">
    <property type="entry name" value="TAT"/>
    <property type="match status" value="1"/>
</dbReference>
<evidence type="ECO:0000313" key="8">
    <source>
        <dbReference type="Proteomes" id="UP000188174"/>
    </source>
</evidence>
<dbReference type="Proteomes" id="UP000188174">
    <property type="component" value="Chromosome"/>
</dbReference>
<name>A0ABN4X484_9HYPH</name>
<evidence type="ECO:0000259" key="6">
    <source>
        <dbReference type="PROSITE" id="PS51635"/>
    </source>
</evidence>
<dbReference type="InterPro" id="IPR050301">
    <property type="entry name" value="NTE"/>
</dbReference>
<keyword evidence="8" id="KW-1185">Reference proteome</keyword>
<evidence type="ECO:0000256" key="4">
    <source>
        <dbReference type="PROSITE-ProRule" id="PRU01161"/>
    </source>
</evidence>
<keyword evidence="5" id="KW-0732">Signal</keyword>
<dbReference type="PANTHER" id="PTHR14226:SF29">
    <property type="entry name" value="NEUROPATHY TARGET ESTERASE SWS"/>
    <property type="match status" value="1"/>
</dbReference>
<feature type="active site" description="Nucleophile" evidence="4">
    <location>
        <position position="79"/>
    </location>
</feature>
<dbReference type="Gene3D" id="3.40.1090.10">
    <property type="entry name" value="Cytosolic phospholipase A2 catalytic domain"/>
    <property type="match status" value="2"/>
</dbReference>
<keyword evidence="3 4" id="KW-0443">Lipid metabolism</keyword>